<sequence>MPNVTTKRISPPDGEGGRIESGPFITDDLNRTAAARRGRAPLKQTDADRAVADRATDSAAQELRQFVERSERLAAEKQDIADQMKEVMAEAKGRGYDTRALRRIIALRKRDPDDVAEEEAILDIYKASLGM</sequence>
<dbReference type="Pfam" id="PF10073">
    <property type="entry name" value="GapR_DNA-bd"/>
    <property type="match status" value="1"/>
</dbReference>
<evidence type="ECO:0000313" key="4">
    <source>
        <dbReference type="Proteomes" id="UP000248311"/>
    </source>
</evidence>
<evidence type="ECO:0000256" key="1">
    <source>
        <dbReference type="SAM" id="MobiDB-lite"/>
    </source>
</evidence>
<gene>
    <name evidence="3" type="ORF">DFP88_11146</name>
</gene>
<dbReference type="NCBIfam" id="NF010247">
    <property type="entry name" value="PRK13694.1"/>
    <property type="match status" value="1"/>
</dbReference>
<dbReference type="AlphaFoldDB" id="A0A318SMA5"/>
<feature type="compositionally biased region" description="Basic and acidic residues" evidence="1">
    <location>
        <begin position="45"/>
        <end position="56"/>
    </location>
</feature>
<organism evidence="3 4">
    <name type="scientific">Pseudoroseicyclus aestuarii</name>
    <dbReference type="NCBI Taxonomy" id="1795041"/>
    <lineage>
        <taxon>Bacteria</taxon>
        <taxon>Pseudomonadati</taxon>
        <taxon>Pseudomonadota</taxon>
        <taxon>Alphaproteobacteria</taxon>
        <taxon>Rhodobacterales</taxon>
        <taxon>Paracoccaceae</taxon>
        <taxon>Pseudoroseicyclus</taxon>
    </lineage>
</organism>
<name>A0A318SMA5_9RHOB</name>
<dbReference type="RefSeq" id="WP_110815727.1">
    <property type="nucleotide sequence ID" value="NZ_QJTE01000011.1"/>
</dbReference>
<dbReference type="GO" id="GO:0003677">
    <property type="term" value="F:DNA binding"/>
    <property type="evidence" value="ECO:0007669"/>
    <property type="project" value="InterPro"/>
</dbReference>
<evidence type="ECO:0000313" key="3">
    <source>
        <dbReference type="EMBL" id="PYE80836.1"/>
    </source>
</evidence>
<protein>
    <submittedName>
        <fullName evidence="3">Uncharacterized protein (UPF0335 family)</fullName>
    </submittedName>
</protein>
<feature type="region of interest" description="Disordered" evidence="1">
    <location>
        <begin position="1"/>
        <end position="56"/>
    </location>
</feature>
<feature type="domain" description="GapR-like DNA-binding" evidence="2">
    <location>
        <begin position="59"/>
        <end position="130"/>
    </location>
</feature>
<dbReference type="EMBL" id="QJTE01000011">
    <property type="protein sequence ID" value="PYE80836.1"/>
    <property type="molecule type" value="Genomic_DNA"/>
</dbReference>
<comment type="caution">
    <text evidence="3">The sequence shown here is derived from an EMBL/GenBank/DDBJ whole genome shotgun (WGS) entry which is preliminary data.</text>
</comment>
<dbReference type="InterPro" id="IPR046367">
    <property type="entry name" value="GapR-like_DNA-bd"/>
</dbReference>
<dbReference type="OrthoDB" id="9813793at2"/>
<proteinExistence type="predicted"/>
<accession>A0A318SMA5</accession>
<dbReference type="Proteomes" id="UP000248311">
    <property type="component" value="Unassembled WGS sequence"/>
</dbReference>
<evidence type="ECO:0000259" key="2">
    <source>
        <dbReference type="Pfam" id="PF10073"/>
    </source>
</evidence>
<keyword evidence="4" id="KW-1185">Reference proteome</keyword>
<reference evidence="3 4" key="1">
    <citation type="submission" date="2018-06" db="EMBL/GenBank/DDBJ databases">
        <title>Genomic Encyclopedia of Type Strains, Phase III (KMG-III): the genomes of soil and plant-associated and newly described type strains.</title>
        <authorList>
            <person name="Whitman W."/>
        </authorList>
    </citation>
    <scope>NUCLEOTIDE SEQUENCE [LARGE SCALE GENOMIC DNA]</scope>
    <source>
        <strain evidence="3 4">CECT 9025</strain>
    </source>
</reference>